<accession>A0A812V2J4</accession>
<gene>
    <name evidence="2" type="ORF">SNEC2469_LOCUS17379</name>
</gene>
<protein>
    <submittedName>
        <fullName evidence="2">Uncharacterized protein</fullName>
    </submittedName>
</protein>
<dbReference type="OrthoDB" id="10545857at2759"/>
<feature type="compositionally biased region" description="Basic and acidic residues" evidence="1">
    <location>
        <begin position="334"/>
        <end position="349"/>
    </location>
</feature>
<feature type="region of interest" description="Disordered" evidence="1">
    <location>
        <begin position="330"/>
        <end position="352"/>
    </location>
</feature>
<proteinExistence type="predicted"/>
<comment type="caution">
    <text evidence="2">The sequence shown here is derived from an EMBL/GenBank/DDBJ whole genome shotgun (WGS) entry which is preliminary data.</text>
</comment>
<dbReference type="AlphaFoldDB" id="A0A812V2J4"/>
<evidence type="ECO:0000313" key="3">
    <source>
        <dbReference type="Proteomes" id="UP000601435"/>
    </source>
</evidence>
<organism evidence="2 3">
    <name type="scientific">Symbiodinium necroappetens</name>
    <dbReference type="NCBI Taxonomy" id="1628268"/>
    <lineage>
        <taxon>Eukaryota</taxon>
        <taxon>Sar</taxon>
        <taxon>Alveolata</taxon>
        <taxon>Dinophyceae</taxon>
        <taxon>Suessiales</taxon>
        <taxon>Symbiodiniaceae</taxon>
        <taxon>Symbiodinium</taxon>
    </lineage>
</organism>
<feature type="compositionally biased region" description="Low complexity" evidence="1">
    <location>
        <begin position="153"/>
        <end position="167"/>
    </location>
</feature>
<evidence type="ECO:0000256" key="1">
    <source>
        <dbReference type="SAM" id="MobiDB-lite"/>
    </source>
</evidence>
<keyword evidence="3" id="KW-1185">Reference proteome</keyword>
<sequence>MKVSMSLFFLANDARSIELDARGEGARLTGKQRAQKAGRAYHPIPSAEVLQLLGEVPPGARAGGSSADRKLTALQGFLAPRRGGLGAKRQRRRASAVSEGSGGLMRRWLLLAVVFLLLPDTASRQRSLAASLAAELSSALPFREIEFTAAEPSALESAESASTATARSRAEFDEDRAEDEAISLEVLSRRDPQGYHQMLLAIHELRQRIRLDIHLAIQRSSCLRCSFRHRRRMPGGRKQQVLGLGEEAPERFLGLLAPARRDCQGCQGPLDPERLRTIATLENAAMFADGSALCSDICVNRRGREVWSSDFEKSGEKFLSKCKLRKPQADSETLTDHVDAKPRRGDAFRSGRQSCAEADEADAASSSFEAFGLALSGLLPCSLRIMARMPKGNAQSLPDACSEREEARASVPEVLFPSAAVLGRRSRLVFEVTGIPKEEKFAQVGIARVGADEADALQEAAESKLSARIREWLCRAFLFSWRVSLLPAANWPRLQPPSWQTNSQRAFADRGLT</sequence>
<dbReference type="Proteomes" id="UP000601435">
    <property type="component" value="Unassembled WGS sequence"/>
</dbReference>
<evidence type="ECO:0000313" key="2">
    <source>
        <dbReference type="EMBL" id="CAE7610868.1"/>
    </source>
</evidence>
<feature type="region of interest" description="Disordered" evidence="1">
    <location>
        <begin position="153"/>
        <end position="174"/>
    </location>
</feature>
<reference evidence="2" key="1">
    <citation type="submission" date="2021-02" db="EMBL/GenBank/DDBJ databases">
        <authorList>
            <person name="Dougan E. K."/>
            <person name="Rhodes N."/>
            <person name="Thang M."/>
            <person name="Chan C."/>
        </authorList>
    </citation>
    <scope>NUCLEOTIDE SEQUENCE</scope>
</reference>
<dbReference type="EMBL" id="CAJNJA010028739">
    <property type="protein sequence ID" value="CAE7610868.1"/>
    <property type="molecule type" value="Genomic_DNA"/>
</dbReference>
<name>A0A812V2J4_9DINO</name>